<dbReference type="GO" id="GO:0016787">
    <property type="term" value="F:hydrolase activity"/>
    <property type="evidence" value="ECO:0007669"/>
    <property type="project" value="UniProtKB-KW"/>
</dbReference>
<evidence type="ECO:0000256" key="3">
    <source>
        <dbReference type="ARBA" id="ARBA00023125"/>
    </source>
</evidence>
<keyword evidence="2" id="KW-0547">Nucleotide-binding</keyword>
<feature type="compositionally biased region" description="Basic and acidic residues" evidence="4">
    <location>
        <begin position="394"/>
        <end position="403"/>
    </location>
</feature>
<dbReference type="InterPro" id="IPR049730">
    <property type="entry name" value="SNF2/RAD54-like_C"/>
</dbReference>
<dbReference type="InterPro" id="IPR038718">
    <property type="entry name" value="SNF2-like_sf"/>
</dbReference>
<dbReference type="Pfam" id="PF00271">
    <property type="entry name" value="Helicase_C"/>
    <property type="match status" value="1"/>
</dbReference>
<reference evidence="7 8" key="1">
    <citation type="submission" date="2024-10" db="EMBL/GenBank/DDBJ databases">
        <title>Updated reference genomes for cyclostephanoid diatoms.</title>
        <authorList>
            <person name="Roberts W.R."/>
            <person name="Alverson A.J."/>
        </authorList>
    </citation>
    <scope>NUCLEOTIDE SEQUENCE [LARGE SCALE GENOMIC DNA]</scope>
    <source>
        <strain evidence="7 8">AJA276-08</strain>
    </source>
</reference>
<comment type="caution">
    <text evidence="7">The sequence shown here is derived from an EMBL/GenBank/DDBJ whole genome shotgun (WGS) entry which is preliminary data.</text>
</comment>
<dbReference type="InterPro" id="IPR016024">
    <property type="entry name" value="ARM-type_fold"/>
</dbReference>
<keyword evidence="3" id="KW-0238">DNA-binding</keyword>
<evidence type="ECO:0000256" key="4">
    <source>
        <dbReference type="SAM" id="MobiDB-lite"/>
    </source>
</evidence>
<keyword evidence="1" id="KW-0378">Hydrolase</keyword>
<dbReference type="SUPFAM" id="SSF48371">
    <property type="entry name" value="ARM repeat"/>
    <property type="match status" value="1"/>
</dbReference>
<dbReference type="CDD" id="cd18793">
    <property type="entry name" value="SF2_C_SNF"/>
    <property type="match status" value="1"/>
</dbReference>
<feature type="region of interest" description="Disordered" evidence="4">
    <location>
        <begin position="91"/>
        <end position="159"/>
    </location>
</feature>
<sequence length="2012" mass="220714">MEGASSPPELVAPATVEHPPHVHRLLRLIREGTPSHASRASALLGRYAASCSRGCGGDDDGSITRPDAAAAASAADPGTIIWDLIGRLVGGEDGGGDRDGNDDDDDDDDDDDVDDDGSGRGCKLGGGDGKARRRKRGKRRANNNNNKVRSKSGLFDPNWSTRANSALALEHVARCLPAEDRRHFFEGEGDDVERMGDDEEASPWLGVDVLRRAAAADGDVRGGHPAGRNRLDVVVERGRLLLSSSGEQYDWDIDDEAREYIREREALRSLDATAIVGCASKQTLGGDDLTTEISQSQQESFLTRRVALQRQILARRLGLGGILNAPILVDGHRGQTPEDVVSSSGIKKRRRIIDDIVDDEDLAPVIGKKVQTSKILQKAASEKRSKKRQPTNKPELKLDGNKRTDGGISIRALLVLESKKSATNEGCSDRHSKRAARHRNPQTLLGSELAYRTFDPDWTVRHGALLGTLALLRAWKVHVPSQRTATKEKKFGRWPRDILARCVCILALDQFGDFSGVSCDDGGAYDAGGIPSGAIVAPVREMAAQIVAILLEAACPETSVSTHALLMQLYTHQCRNVAGKKGNNGWEIRHGILLAWKYIFAMALFRLNRDGQSRAPSPTNMVIDTHGLRPLSASTKVTLDECVSPCFHSILNSIILQSIRGLFDDSDDNRAVAAQVIRLSLLLNASLHTIDIAKESSKPLWQAITTIREGVSSCAADLLHLLADLLSRGCASFIRCLQEVLGSLSLGSILHKLIDFIDDDSIHVKISCYCALRLVAEPIAKAILEGADTIKSGCNSGNFQSMSDCAATLSRLLVRLFETYSMPAYICKGDLEACNRDTTTYDESTRELSNSRNQAWSAILRAIALLTQSTAVDARSAVDDTFIELTLRYFGISRSLVPSKDYINNPISYIFTRLPHSVGIGENAIENAFVSLLTSSHALSEFFVTIYSKERPYFLSDTICSTLQSPWFSQCEAGYLLHTSIASSVESGCPFFAKYLPTMLSALEKNPLCTILEEHAGSSGALYDTNVQSICDTGLATLLDSEAHSSSEDVVEVWKKTLFTVRGISLEDLHKSSKKSLTETSMRLSALISGALIVCGSQYLPLKVTPLIRALMTSLKNEECHSRRVETCRHISKLVSILSGETTYEKARNKLMESVCVLACSAEANQKGAEHVIELLIGGMSTTDNLEDFNPIWQRLLPLTKTTVPNLLAQELPGAIYMLRVISSSMSKKCSSFKRALELFMVSAVEVACLSSEPLQVQACASIRNFCKTDFVAAMDLIVPPLLCCLSNLQNNLGREGGCKLLLSVLRDFEVLASPYVTALLPIVMRLMTDAVEECSRLATSAFAILVRIAPLAASHMDIVGYESSIQKVGQNVSNDVIRHLVLGKPLPPCVVPEIILAYLANSGTILRPYQMEGISWLRFLADVHLNGALCDDMGLGKTLQALIAVAMSHHGKTSARHDSATSNPRSLVICPSSVVGHWISEIQRFFPGNEIFAPFDFTGSAKSRRLDWCGRFYQSNIIVTSYSVLRNDIDILEDVSWEWIILDEGHLLKNPKTLTAKASRRLKSHHKLILTGTPIQNNVHEIWATFDFLLPNFLGTESNFLREFAKPIVKSQSSGASAADTYQGMESLKILHQQVLPFVLRREKSQVIRELPPKIITDVPCSLSKQQYIMYQQTLKRSGMKEALDLVDDSMVGDTTYTPKIGSHVLASLLQLRLICTHPLLHTLFSSKTDRDANPRSFARLDCSGKLSALNDLLRHAGIAEPEITAADNDESGYIIDLGENTSDNGSDIDYLENDNFDIFSDKSTEQGINLSKCLVFAQFTQSLDIVERMLFEPHMPSLQYLRLDGRVPEKQRNAVVDRFNQDPNIKILLLTTKVGGLGLNLTGADKVIFLEPDWNPFVDLQAMDRAHRIGQTRTVNVYRLITSDTIEEKMMELQRRKKATSDAVVNSDNSTMYSMGTDRLLDIFTCRGGSGTAASSSQGDAGDDILSYLDNGSTKEYSSLSVDGFIRSLA</sequence>
<dbReference type="Gene3D" id="3.40.50.300">
    <property type="entry name" value="P-loop containing nucleotide triphosphate hydrolases"/>
    <property type="match status" value="1"/>
</dbReference>
<feature type="domain" description="Helicase C-terminal" evidence="6">
    <location>
        <begin position="1804"/>
        <end position="1953"/>
    </location>
</feature>
<feature type="compositionally biased region" description="Low complexity" evidence="4">
    <location>
        <begin position="142"/>
        <end position="153"/>
    </location>
</feature>
<feature type="compositionally biased region" description="Gly residues" evidence="4">
    <location>
        <begin position="119"/>
        <end position="128"/>
    </location>
</feature>
<dbReference type="Gene3D" id="3.40.50.10810">
    <property type="entry name" value="Tandem AAA-ATPase domain"/>
    <property type="match status" value="1"/>
</dbReference>
<keyword evidence="8" id="KW-1185">Reference proteome</keyword>
<feature type="compositionally biased region" description="Basic residues" evidence="4">
    <location>
        <begin position="131"/>
        <end position="141"/>
    </location>
</feature>
<dbReference type="SUPFAM" id="SSF52540">
    <property type="entry name" value="P-loop containing nucleoside triphosphate hydrolases"/>
    <property type="match status" value="2"/>
</dbReference>
<organism evidence="7 8">
    <name type="scientific">Stephanodiscus triporus</name>
    <dbReference type="NCBI Taxonomy" id="2934178"/>
    <lineage>
        <taxon>Eukaryota</taxon>
        <taxon>Sar</taxon>
        <taxon>Stramenopiles</taxon>
        <taxon>Ochrophyta</taxon>
        <taxon>Bacillariophyta</taxon>
        <taxon>Coscinodiscophyceae</taxon>
        <taxon>Thalassiosirophycidae</taxon>
        <taxon>Stephanodiscales</taxon>
        <taxon>Stephanodiscaceae</taxon>
        <taxon>Stephanodiscus</taxon>
    </lineage>
</organism>
<evidence type="ECO:0000259" key="6">
    <source>
        <dbReference type="PROSITE" id="PS51194"/>
    </source>
</evidence>
<name>A0ABD3N1T7_9STRA</name>
<dbReference type="Proteomes" id="UP001530315">
    <property type="component" value="Unassembled WGS sequence"/>
</dbReference>
<dbReference type="InterPro" id="IPR027417">
    <property type="entry name" value="P-loop_NTPase"/>
</dbReference>
<dbReference type="Pfam" id="PF12054">
    <property type="entry name" value="DUF3535"/>
    <property type="match status" value="1"/>
</dbReference>
<protein>
    <submittedName>
        <fullName evidence="7">Uncharacterized protein</fullName>
    </submittedName>
</protein>
<gene>
    <name evidence="7" type="ORF">ACHAW5_005147</name>
</gene>
<evidence type="ECO:0000259" key="5">
    <source>
        <dbReference type="PROSITE" id="PS51192"/>
    </source>
</evidence>
<dbReference type="EMBL" id="JALLAZ020001665">
    <property type="protein sequence ID" value="KAL3769031.1"/>
    <property type="molecule type" value="Genomic_DNA"/>
</dbReference>
<feature type="domain" description="Helicase ATP-binding" evidence="5">
    <location>
        <begin position="1419"/>
        <end position="1593"/>
    </location>
</feature>
<feature type="compositionally biased region" description="Acidic residues" evidence="4">
    <location>
        <begin position="100"/>
        <end position="116"/>
    </location>
</feature>
<keyword evidence="2" id="KW-0067">ATP-binding</keyword>
<evidence type="ECO:0000313" key="8">
    <source>
        <dbReference type="Proteomes" id="UP001530315"/>
    </source>
</evidence>
<dbReference type="SMART" id="SM00487">
    <property type="entry name" value="DEXDc"/>
    <property type="match status" value="1"/>
</dbReference>
<dbReference type="InterPro" id="IPR014001">
    <property type="entry name" value="Helicase_ATP-bd"/>
</dbReference>
<proteinExistence type="predicted"/>
<accession>A0ABD3N1T7</accession>
<dbReference type="InterPro" id="IPR044972">
    <property type="entry name" value="Mot1"/>
</dbReference>
<dbReference type="InterPro" id="IPR022707">
    <property type="entry name" value="Mot1_central_dom"/>
</dbReference>
<dbReference type="GO" id="GO:0003677">
    <property type="term" value="F:DNA binding"/>
    <property type="evidence" value="ECO:0007669"/>
    <property type="project" value="UniProtKB-KW"/>
</dbReference>
<dbReference type="PANTHER" id="PTHR36498">
    <property type="entry name" value="TATA-BINDING PROTEIN-ASSOCIATED FACTOR 172"/>
    <property type="match status" value="1"/>
</dbReference>
<dbReference type="InterPro" id="IPR000330">
    <property type="entry name" value="SNF2_N"/>
</dbReference>
<dbReference type="InterPro" id="IPR001650">
    <property type="entry name" value="Helicase_C-like"/>
</dbReference>
<keyword evidence="2" id="KW-0347">Helicase</keyword>
<dbReference type="Gene3D" id="1.25.10.10">
    <property type="entry name" value="Leucine-rich Repeat Variant"/>
    <property type="match status" value="1"/>
</dbReference>
<feature type="region of interest" description="Disordered" evidence="4">
    <location>
        <begin position="376"/>
        <end position="403"/>
    </location>
</feature>
<evidence type="ECO:0000256" key="2">
    <source>
        <dbReference type="ARBA" id="ARBA00022806"/>
    </source>
</evidence>
<evidence type="ECO:0000313" key="7">
    <source>
        <dbReference type="EMBL" id="KAL3769031.1"/>
    </source>
</evidence>
<dbReference type="PANTHER" id="PTHR36498:SF1">
    <property type="entry name" value="TATA-BINDING PROTEIN-ASSOCIATED FACTOR 172"/>
    <property type="match status" value="1"/>
</dbReference>
<dbReference type="GO" id="GO:0004386">
    <property type="term" value="F:helicase activity"/>
    <property type="evidence" value="ECO:0007669"/>
    <property type="project" value="UniProtKB-KW"/>
</dbReference>
<dbReference type="SMART" id="SM00490">
    <property type="entry name" value="HELICc"/>
    <property type="match status" value="1"/>
</dbReference>
<dbReference type="Pfam" id="PF00176">
    <property type="entry name" value="SNF2-rel_dom"/>
    <property type="match status" value="1"/>
</dbReference>
<dbReference type="PROSITE" id="PS51194">
    <property type="entry name" value="HELICASE_CTER"/>
    <property type="match status" value="1"/>
</dbReference>
<evidence type="ECO:0000256" key="1">
    <source>
        <dbReference type="ARBA" id="ARBA00022801"/>
    </source>
</evidence>
<dbReference type="PROSITE" id="PS51192">
    <property type="entry name" value="HELICASE_ATP_BIND_1"/>
    <property type="match status" value="1"/>
</dbReference>
<dbReference type="InterPro" id="IPR011989">
    <property type="entry name" value="ARM-like"/>
</dbReference>